<dbReference type="Gene3D" id="3.30.530.20">
    <property type="match status" value="1"/>
</dbReference>
<accession>A0A506XX19</accession>
<protein>
    <submittedName>
        <fullName evidence="3">SRPBCC domain-containing protein</fullName>
    </submittedName>
</protein>
<organism evidence="3 4">
    <name type="scientific">Schumannella soli</name>
    <dbReference type="NCBI Taxonomy" id="2590779"/>
    <lineage>
        <taxon>Bacteria</taxon>
        <taxon>Bacillati</taxon>
        <taxon>Actinomycetota</taxon>
        <taxon>Actinomycetes</taxon>
        <taxon>Micrococcales</taxon>
        <taxon>Microbacteriaceae</taxon>
        <taxon>Schumannella</taxon>
    </lineage>
</organism>
<evidence type="ECO:0000256" key="1">
    <source>
        <dbReference type="ARBA" id="ARBA00006817"/>
    </source>
</evidence>
<comment type="caution">
    <text evidence="3">The sequence shown here is derived from an EMBL/GenBank/DDBJ whole genome shotgun (WGS) entry which is preliminary data.</text>
</comment>
<name>A0A506XX19_9MICO</name>
<reference evidence="3 4" key="1">
    <citation type="submission" date="2019-06" db="EMBL/GenBank/DDBJ databases">
        <authorList>
            <person name="Li F."/>
        </authorList>
    </citation>
    <scope>NUCLEOTIDE SEQUENCE [LARGE SCALE GENOMIC DNA]</scope>
    <source>
        <strain evidence="3 4">10F1D-1</strain>
    </source>
</reference>
<evidence type="ECO:0000313" key="3">
    <source>
        <dbReference type="EMBL" id="TPW74173.1"/>
    </source>
</evidence>
<dbReference type="EMBL" id="VHQG01000005">
    <property type="protein sequence ID" value="TPW74173.1"/>
    <property type="molecule type" value="Genomic_DNA"/>
</dbReference>
<proteinExistence type="inferred from homology"/>
<dbReference type="SUPFAM" id="SSF55961">
    <property type="entry name" value="Bet v1-like"/>
    <property type="match status" value="1"/>
</dbReference>
<dbReference type="InterPro" id="IPR023393">
    <property type="entry name" value="START-like_dom_sf"/>
</dbReference>
<dbReference type="RefSeq" id="WP_141164751.1">
    <property type="nucleotide sequence ID" value="NZ_VHQG01000005.1"/>
</dbReference>
<dbReference type="CDD" id="cd07814">
    <property type="entry name" value="SRPBCC_CalC_Aha1-like"/>
    <property type="match status" value="1"/>
</dbReference>
<feature type="domain" description="Activator of Hsp90 ATPase homologue 1/2-like C-terminal" evidence="2">
    <location>
        <begin position="27"/>
        <end position="171"/>
    </location>
</feature>
<dbReference type="Proteomes" id="UP000316252">
    <property type="component" value="Unassembled WGS sequence"/>
</dbReference>
<dbReference type="AlphaFoldDB" id="A0A506XX19"/>
<gene>
    <name evidence="3" type="ORF">FJ657_16205</name>
</gene>
<evidence type="ECO:0000259" key="2">
    <source>
        <dbReference type="Pfam" id="PF08327"/>
    </source>
</evidence>
<dbReference type="OrthoDB" id="3365660at2"/>
<dbReference type="Pfam" id="PF08327">
    <property type="entry name" value="AHSA1"/>
    <property type="match status" value="1"/>
</dbReference>
<comment type="similarity">
    <text evidence="1">Belongs to the AHA1 family.</text>
</comment>
<dbReference type="InterPro" id="IPR013538">
    <property type="entry name" value="ASHA1/2-like_C"/>
</dbReference>
<keyword evidence="4" id="KW-1185">Reference proteome</keyword>
<evidence type="ECO:0000313" key="4">
    <source>
        <dbReference type="Proteomes" id="UP000316252"/>
    </source>
</evidence>
<sequence>MTDPAPASTGPAATERHGFTLTWRFPVPRDRVFRAWTDPAHLDWFFNDEQPRPAEPTEVDLRVGGAWRQTMVIDAETRYVTGGVYREIVPDERLVFVFGAVGGWPELAGPAIDDAPVTTLTFVDAEVDGAPGTLLTLDLDFPVHLDEHVARELLGAMRPGWQQTVARLRAEIGGAGVEGAAIGGAGGGGVAESD</sequence>